<feature type="coiled-coil region" evidence="5">
    <location>
        <begin position="883"/>
        <end position="1187"/>
    </location>
</feature>
<feature type="coiled-coil region" evidence="5">
    <location>
        <begin position="31"/>
        <end position="262"/>
    </location>
</feature>
<sequence>MESHSEAMSPDVATKRNPLEDLSKDELVVKCKALLAIAQKAKQAKTELQSEVESYKLQLDKCETEKKATLGSLNTLQELVDSLTEQKLNYITEVDSAKSKIKALNNKCKDYEDEINKYKADVIVRDKSLADTTQKLSDLDSEIISLKRQNNRLLEENEQLINQLSELEAQTVEFNNIGLEQRKQLQMLEDKVQSEDESKTLIESLNKKIVELEEELKRTTDSKATHGTAEYENKIKEITQLYESEKIKKEKANIKLRSYKDKILKCAACINQLKNSRFILTKTIKEYSENIPKWQNDIIKASKVLDDQLKELNNENLILKDKVEKLEKELKSEKSNLQVTELSSQNSVLKEKLNDLEQSKALSDEILEKQTSQITELSQAHSLLQSQLTDLQSQLNETLKSKTSLGSELDSLKAMYEDLKDVKLPAQVDKNKQLMLELKEVKNRHDSSAQKINELSSCVEKLNTENQNLKKSINSTVNNTEVLENLNLQIKALESEKSILVKEKLNARDNVTELENRNKILSDQMEKLKSDLLETKAQYDRLSQEKTILEKKYKSEKESETNNLKCQMMVLQEQYDLLKKEHDNLQDLNGLLKEEVDTLKLSLEQPRPDDNENSSDLNVSLQADIVKLETKLSAYKQENASLLAEVKESRCKIKEFDSLTAEYEDAKSKLSGYKTENTELLNEMKEINQVLKERGEAISKLQKAIAEMERLVETLEKDRDIINQEKEDLQKKVAALESDLQNAEQNTNKKSEVANQILVEKDNALKSLAEKETVIASLKDEVERLKQQQSSSSELPNEDMSTSTISKAEEHSRMKDLDETFEEKYTKLRIFALKLKKKLNETVNQLQNSEQDKAKLEKLLNDNEKPSTPSSKDEIDGCKVSEISDLQAKVMSLTATVEATENVASELEKLKVELDSKNQQLAAEIEAHKTTKDNLEKARRDAKKKNVLSLEMEDYERSMKELTTKMEEKKKKMIQMESTIDTQEGTITAMKTQIKLLEEQIRAEETQIRLTKEELQHAIEEGKEKDNVIQNKNSVISKLEQDLEDEKRKNEEADLEMTAILSEKEKVIMSLGDEKVELNNKVKRLEFKCVELNETLRITNIELADLKMEYTSYKVRAQAVLRQNQTVDHSQEEQLKEEAAALRAQIEALTAKLTTAQEQCSELSGEAEAARRRAAEAAGEAARAHQRTARLQTDLTRLSHQLDSERVQHNLQVSTLTQCYKTQISELELKLQKETDLLKKQLAAAHESAKAASGALRLDEANHNQYMLPVIPKEEGSDGEMDINVSMIPREEGEGSESAPSPPPSKPYMTSTSGRSPVPLERLLEEGVPDDEALDTASLALTPEQEIADLRRRLLAQQQRVKHVTVLLSESERECARMSQLSELLKAELRRAHGTTHGAHNAEYMKNVTLKFLTLPPGDERSRLVPVLQKILTLTPEETNKVHAVAKGLDPNPSKGWGSYLPWPGGK</sequence>
<evidence type="ECO:0000256" key="5">
    <source>
        <dbReference type="SAM" id="Coils"/>
    </source>
</evidence>
<dbReference type="PROSITE" id="PS50913">
    <property type="entry name" value="GRIP"/>
    <property type="match status" value="1"/>
</dbReference>
<evidence type="ECO:0000256" key="2">
    <source>
        <dbReference type="ARBA" id="ARBA00022490"/>
    </source>
</evidence>
<evidence type="ECO:0000256" key="1">
    <source>
        <dbReference type="ARBA" id="ARBA00004496"/>
    </source>
</evidence>
<reference evidence="8 9" key="1">
    <citation type="submission" date="2024-06" db="EMBL/GenBank/DDBJ databases">
        <title>A chromosome-level genome assembly of beet webworm, Loxostege sticticalis.</title>
        <authorList>
            <person name="Zhang Y."/>
        </authorList>
    </citation>
    <scope>NUCLEOTIDE SEQUENCE [LARGE SCALE GENOMIC DNA]</scope>
    <source>
        <strain evidence="8">AQ028</strain>
        <tissue evidence="8">Male pupae</tissue>
    </source>
</reference>
<dbReference type="PANTHER" id="PTHR18902:SF25">
    <property type="entry name" value="GRIP AND COILED-COIL DOMAIN-CONTAINING PROTEIN 2"/>
    <property type="match status" value="1"/>
</dbReference>
<accession>A0ABD0TL91</accession>
<protein>
    <recommendedName>
        <fullName evidence="7">GRIP domain-containing protein</fullName>
    </recommendedName>
</protein>
<organism evidence="8 9">
    <name type="scientific">Loxostege sticticalis</name>
    <name type="common">Beet webworm moth</name>
    <dbReference type="NCBI Taxonomy" id="481309"/>
    <lineage>
        <taxon>Eukaryota</taxon>
        <taxon>Metazoa</taxon>
        <taxon>Ecdysozoa</taxon>
        <taxon>Arthropoda</taxon>
        <taxon>Hexapoda</taxon>
        <taxon>Insecta</taxon>
        <taxon>Pterygota</taxon>
        <taxon>Neoptera</taxon>
        <taxon>Endopterygota</taxon>
        <taxon>Lepidoptera</taxon>
        <taxon>Glossata</taxon>
        <taxon>Ditrysia</taxon>
        <taxon>Pyraloidea</taxon>
        <taxon>Crambidae</taxon>
        <taxon>Pyraustinae</taxon>
        <taxon>Loxostege</taxon>
    </lineage>
</organism>
<feature type="compositionally biased region" description="Polar residues" evidence="6">
    <location>
        <begin position="787"/>
        <end position="806"/>
    </location>
</feature>
<comment type="subcellular location">
    <subcellularLocation>
        <location evidence="1">Cytoplasm</location>
    </subcellularLocation>
</comment>
<evidence type="ECO:0000256" key="6">
    <source>
        <dbReference type="SAM" id="MobiDB-lite"/>
    </source>
</evidence>
<feature type="region of interest" description="Disordered" evidence="6">
    <location>
        <begin position="1291"/>
        <end position="1316"/>
    </location>
</feature>
<evidence type="ECO:0000313" key="8">
    <source>
        <dbReference type="EMBL" id="KAL0850045.1"/>
    </source>
</evidence>
<keyword evidence="2" id="KW-0963">Cytoplasm</keyword>
<gene>
    <name evidence="8" type="ORF">ABMA28_011949</name>
</gene>
<dbReference type="GO" id="GO:0005737">
    <property type="term" value="C:cytoplasm"/>
    <property type="evidence" value="ECO:0007669"/>
    <property type="project" value="UniProtKB-SubCell"/>
</dbReference>
<feature type="coiled-coil region" evidence="5">
    <location>
        <begin position="302"/>
        <end position="394"/>
    </location>
</feature>
<evidence type="ECO:0000256" key="3">
    <source>
        <dbReference type="ARBA" id="ARBA00022553"/>
    </source>
</evidence>
<evidence type="ECO:0000256" key="4">
    <source>
        <dbReference type="ARBA" id="ARBA00023054"/>
    </source>
</evidence>
<dbReference type="Gene3D" id="1.10.287.1490">
    <property type="match status" value="1"/>
</dbReference>
<proteinExistence type="predicted"/>
<keyword evidence="3" id="KW-0597">Phosphoprotein</keyword>
<feature type="region of interest" description="Disordered" evidence="6">
    <location>
        <begin position="785"/>
        <end position="811"/>
    </location>
</feature>
<dbReference type="PANTHER" id="PTHR18902">
    <property type="entry name" value="NUCLEAR MITOTIC APPARATUS PROTEIN 1-RELATED"/>
    <property type="match status" value="1"/>
</dbReference>
<dbReference type="EMBL" id="JBEDNZ010000003">
    <property type="protein sequence ID" value="KAL0850045.1"/>
    <property type="molecule type" value="Genomic_DNA"/>
</dbReference>
<dbReference type="InterPro" id="IPR051841">
    <property type="entry name" value="MT-Golgi_org_protein"/>
</dbReference>
<dbReference type="SMART" id="SM00755">
    <property type="entry name" value="Grip"/>
    <property type="match status" value="1"/>
</dbReference>
<name>A0ABD0TL91_LOXSC</name>
<feature type="coiled-coil region" evidence="5">
    <location>
        <begin position="832"/>
        <end position="859"/>
    </location>
</feature>
<evidence type="ECO:0000259" key="7">
    <source>
        <dbReference type="PROSITE" id="PS50913"/>
    </source>
</evidence>
<feature type="domain" description="GRIP" evidence="7">
    <location>
        <begin position="1395"/>
        <end position="1445"/>
    </location>
</feature>
<dbReference type="Proteomes" id="UP001549921">
    <property type="component" value="Unassembled WGS sequence"/>
</dbReference>
<dbReference type="Pfam" id="PF01465">
    <property type="entry name" value="GRIP"/>
    <property type="match status" value="1"/>
</dbReference>
<dbReference type="InterPro" id="IPR000237">
    <property type="entry name" value="GRIP_dom"/>
</dbReference>
<keyword evidence="4 5" id="KW-0175">Coiled coil</keyword>
<evidence type="ECO:0000313" key="9">
    <source>
        <dbReference type="Proteomes" id="UP001549921"/>
    </source>
</evidence>
<comment type="caution">
    <text evidence="8">The sequence shown here is derived from an EMBL/GenBank/DDBJ whole genome shotgun (WGS) entry which is preliminary data.</text>
</comment>